<keyword evidence="2" id="KW-0313">Glucose metabolism</keyword>
<keyword evidence="2" id="KW-0119">Carbohydrate metabolism</keyword>
<name>A0A484ZPT8_9GAMM</name>
<organism evidence="3 4">
    <name type="scientific">Budvicia aquatica</name>
    <dbReference type="NCBI Taxonomy" id="82979"/>
    <lineage>
        <taxon>Bacteria</taxon>
        <taxon>Pseudomonadati</taxon>
        <taxon>Pseudomonadota</taxon>
        <taxon>Gammaproteobacteria</taxon>
        <taxon>Enterobacterales</taxon>
        <taxon>Budviciaceae</taxon>
        <taxon>Budvicia</taxon>
    </lineage>
</organism>
<accession>A0A484ZPT8</accession>
<dbReference type="GO" id="GO:0005829">
    <property type="term" value="C:cytosol"/>
    <property type="evidence" value="ECO:0007669"/>
    <property type="project" value="TreeGrafter"/>
</dbReference>
<evidence type="ECO:0000313" key="4">
    <source>
        <dbReference type="Proteomes" id="UP000373449"/>
    </source>
</evidence>
<proteinExistence type="inferred from homology"/>
<dbReference type="SUPFAM" id="SSF51004">
    <property type="entry name" value="C-terminal (heme d1) domain of cytochrome cd1-nitrite reductase"/>
    <property type="match status" value="1"/>
</dbReference>
<dbReference type="EMBL" id="CAADJA010000002">
    <property type="protein sequence ID" value="VFS50677.1"/>
    <property type="molecule type" value="Genomic_DNA"/>
</dbReference>
<dbReference type="GO" id="GO:0017057">
    <property type="term" value="F:6-phosphogluconolactonase activity"/>
    <property type="evidence" value="ECO:0007669"/>
    <property type="project" value="TreeGrafter"/>
</dbReference>
<gene>
    <name evidence="3" type="ORF">NCTC12282_04629</name>
</gene>
<dbReference type="Pfam" id="PF10282">
    <property type="entry name" value="Lactonase"/>
    <property type="match status" value="1"/>
</dbReference>
<reference evidence="3 4" key="1">
    <citation type="submission" date="2019-03" db="EMBL/GenBank/DDBJ databases">
        <authorList>
            <consortium name="Pathogen Informatics"/>
        </authorList>
    </citation>
    <scope>NUCLEOTIDE SEQUENCE [LARGE SCALE GENOMIC DNA]</scope>
    <source>
        <strain evidence="3 4">NCTC12282</strain>
    </source>
</reference>
<dbReference type="Proteomes" id="UP000373449">
    <property type="component" value="Unassembled WGS sequence"/>
</dbReference>
<dbReference type="GO" id="GO:0006006">
    <property type="term" value="P:glucose metabolic process"/>
    <property type="evidence" value="ECO:0007669"/>
    <property type="project" value="UniProtKB-KW"/>
</dbReference>
<sequence length="406" mass="43822">MTLKLSDFSMTPKVYGSMLLGLSTLTSFSTYANKEPTAPSRFAYVATYNPNGEGVYLMSVNTNDGRLYKDKIVSTAPNAAQLVLDQEGEHLYVASEVSNFSDTGHGSLIAYSINKQDGSLTKLNEIESQGAGPVYLSIHPDGKYLLVANYVSGSIATFPINRDGSLGKPASVKQSSGEPGAERPAAAVEGSFAISDHNGPHAHMIASDPSGKFVYSTDLGLDRIYQWKFNASNGVLSANNPPYIAASSAGAGPRHFVFHPTNKHLYLINEESSTLTSYLIDQDKGLLTQQQTLSSLPDNYKGTSFASGIILSQDGRYLYVANRLHNSISLFSIDESGDLTIIDNVWTHGDYTRTIVISPDGGSLYAMNQRSDNIAQFSVDKVTGKLTFTNQFTPVGSPSQMVFLTE</sequence>
<evidence type="ECO:0000313" key="3">
    <source>
        <dbReference type="EMBL" id="VFS50677.1"/>
    </source>
</evidence>
<evidence type="ECO:0000256" key="1">
    <source>
        <dbReference type="ARBA" id="ARBA00005564"/>
    </source>
</evidence>
<dbReference type="InterPro" id="IPR015943">
    <property type="entry name" value="WD40/YVTN_repeat-like_dom_sf"/>
</dbReference>
<dbReference type="PANTHER" id="PTHR30344">
    <property type="entry name" value="6-PHOSPHOGLUCONOLACTONASE-RELATED"/>
    <property type="match status" value="1"/>
</dbReference>
<dbReference type="Gene3D" id="2.130.10.10">
    <property type="entry name" value="YVTN repeat-like/Quinoprotein amine dehydrogenase"/>
    <property type="match status" value="1"/>
</dbReference>
<dbReference type="InterPro" id="IPR011048">
    <property type="entry name" value="Haem_d1_sf"/>
</dbReference>
<dbReference type="PANTHER" id="PTHR30344:SF1">
    <property type="entry name" value="6-PHOSPHOGLUCONOLACTONASE"/>
    <property type="match status" value="1"/>
</dbReference>
<comment type="similarity">
    <text evidence="1">Belongs to the cycloisomerase 2 family.</text>
</comment>
<dbReference type="AlphaFoldDB" id="A0A484ZPT8"/>
<dbReference type="InterPro" id="IPR019405">
    <property type="entry name" value="Lactonase_7-beta_prop"/>
</dbReference>
<dbReference type="RefSeq" id="WP_036015570.1">
    <property type="nucleotide sequence ID" value="NZ_PDDX01000001.1"/>
</dbReference>
<evidence type="ECO:0000256" key="2">
    <source>
        <dbReference type="ARBA" id="ARBA00022526"/>
    </source>
</evidence>
<dbReference type="InterPro" id="IPR050282">
    <property type="entry name" value="Cycloisomerase_2"/>
</dbReference>
<protein>
    <submittedName>
        <fullName evidence="3">6-phosphogluconolactonase</fullName>
    </submittedName>
</protein>